<keyword evidence="3" id="KW-1185">Reference proteome</keyword>
<reference evidence="2 3" key="1">
    <citation type="submission" date="2022-01" db="EMBL/GenBank/DDBJ databases">
        <title>A chromosomal length assembly of Cordylochernes scorpioides.</title>
        <authorList>
            <person name="Zeh D."/>
            <person name="Zeh J."/>
        </authorList>
    </citation>
    <scope>NUCLEOTIDE SEQUENCE [LARGE SCALE GENOMIC DNA]</scope>
    <source>
        <strain evidence="2">IN4F17</strain>
        <tissue evidence="2">Whole Body</tissue>
    </source>
</reference>
<name>A0ABY6L2R1_9ARAC</name>
<proteinExistence type="predicted"/>
<dbReference type="EMBL" id="CP092873">
    <property type="protein sequence ID" value="UYV74477.1"/>
    <property type="molecule type" value="Genomic_DNA"/>
</dbReference>
<evidence type="ECO:0000256" key="1">
    <source>
        <dbReference type="SAM" id="MobiDB-lite"/>
    </source>
</evidence>
<evidence type="ECO:0000313" key="2">
    <source>
        <dbReference type="EMBL" id="UYV74477.1"/>
    </source>
</evidence>
<organism evidence="2 3">
    <name type="scientific">Cordylochernes scorpioides</name>
    <dbReference type="NCBI Taxonomy" id="51811"/>
    <lineage>
        <taxon>Eukaryota</taxon>
        <taxon>Metazoa</taxon>
        <taxon>Ecdysozoa</taxon>
        <taxon>Arthropoda</taxon>
        <taxon>Chelicerata</taxon>
        <taxon>Arachnida</taxon>
        <taxon>Pseudoscorpiones</taxon>
        <taxon>Cheliferoidea</taxon>
        <taxon>Chernetidae</taxon>
        <taxon>Cordylochernes</taxon>
    </lineage>
</organism>
<gene>
    <name evidence="2" type="ORF">LAZ67_11003633</name>
</gene>
<sequence>MGDQRRAHHADSEPDGGASVPLGGRHWLPAVGSRKLWSTAGPHPGGQVHRGRHPQPRSGGLEVKPPDLQLQRGDSPGLWRTGGQVGCSGGLGFFLHRFAYPSIFYIDLNTHQFST</sequence>
<feature type="region of interest" description="Disordered" evidence="1">
    <location>
        <begin position="1"/>
        <end position="68"/>
    </location>
</feature>
<accession>A0ABY6L2R1</accession>
<dbReference type="Proteomes" id="UP001235939">
    <property type="component" value="Chromosome 11"/>
</dbReference>
<protein>
    <submittedName>
        <fullName evidence="2">Uncharacterized protein</fullName>
    </submittedName>
</protein>
<evidence type="ECO:0000313" key="3">
    <source>
        <dbReference type="Proteomes" id="UP001235939"/>
    </source>
</evidence>